<dbReference type="PROSITE" id="PS51257">
    <property type="entry name" value="PROKAR_LIPOPROTEIN"/>
    <property type="match status" value="1"/>
</dbReference>
<dbReference type="AlphaFoldDB" id="A0A2V1AVN9"/>
<feature type="signal peptide" evidence="2">
    <location>
        <begin position="1"/>
        <end position="18"/>
    </location>
</feature>
<organism evidence="3 4">
    <name type="scientific">Candidozyma haemuli</name>
    <dbReference type="NCBI Taxonomy" id="45357"/>
    <lineage>
        <taxon>Eukaryota</taxon>
        <taxon>Fungi</taxon>
        <taxon>Dikarya</taxon>
        <taxon>Ascomycota</taxon>
        <taxon>Saccharomycotina</taxon>
        <taxon>Pichiomycetes</taxon>
        <taxon>Metschnikowiaceae</taxon>
        <taxon>Candidozyma</taxon>
    </lineage>
</organism>
<dbReference type="Proteomes" id="UP000244309">
    <property type="component" value="Unassembled WGS sequence"/>
</dbReference>
<dbReference type="EMBL" id="PKFO01000005">
    <property type="protein sequence ID" value="PVH21854.1"/>
    <property type="molecule type" value="Genomic_DNA"/>
</dbReference>
<evidence type="ECO:0000313" key="4">
    <source>
        <dbReference type="Proteomes" id="UP000244309"/>
    </source>
</evidence>
<keyword evidence="2" id="KW-0732">Signal</keyword>
<feature type="chain" id="PRO_5015846929" evidence="2">
    <location>
        <begin position="19"/>
        <end position="279"/>
    </location>
</feature>
<evidence type="ECO:0000256" key="1">
    <source>
        <dbReference type="SAM" id="MobiDB-lite"/>
    </source>
</evidence>
<sequence>MKSLKYLTVLYLSSFGSCIDCDEDDSVLPTSFSGNGQAKVHMNKTIDSGVYSSKTSTLTSIICQKDCFSVSNSTVTKTAASTAGELPTGSSSRKTVEALSTIGTPLPSTTFETIYVSSVRSSPPVVSPMRPPYQNSTVLPTSLPSSINNTTSVPQVSSTFQNATVISPISTYETNSSVEEVSSTSSVYGSEATDENEAYEAEADPEEDVSGFPDPSRKFFGSSGGFYGGGYRGGYLGSGYRGSGYGGSGYRGIGIVLSRSAAPRASPNLFIILISLLFI</sequence>
<dbReference type="RefSeq" id="XP_025342794.1">
    <property type="nucleotide sequence ID" value="XM_025484579.1"/>
</dbReference>
<dbReference type="GeneID" id="37006179"/>
<feature type="compositionally biased region" description="Acidic residues" evidence="1">
    <location>
        <begin position="192"/>
        <end position="209"/>
    </location>
</feature>
<protein>
    <submittedName>
        <fullName evidence="3">Uncharacterized protein</fullName>
    </submittedName>
</protein>
<dbReference type="VEuPathDB" id="FungiDB:CXQ85_000848"/>
<name>A0A2V1AVN9_9ASCO</name>
<comment type="caution">
    <text evidence="3">The sequence shown here is derived from an EMBL/GenBank/DDBJ whole genome shotgun (WGS) entry which is preliminary data.</text>
</comment>
<reference evidence="3 4" key="1">
    <citation type="submission" date="2017-12" db="EMBL/GenBank/DDBJ databases">
        <title>Genome Sequence of a Multidrug-Resistant Candida haemulonii Isolate from a Patient with Chronic Leg Ulcers in Israel.</title>
        <authorList>
            <person name="Chow N.A."/>
            <person name="Gade L."/>
            <person name="Batra D."/>
            <person name="Rowe L.A."/>
            <person name="Ben-Ami R."/>
            <person name="Loparev V.N."/>
            <person name="Litvintseva A.P."/>
        </authorList>
    </citation>
    <scope>NUCLEOTIDE SEQUENCE [LARGE SCALE GENOMIC DNA]</scope>
    <source>
        <strain evidence="3 4">B11899</strain>
    </source>
</reference>
<keyword evidence="4" id="KW-1185">Reference proteome</keyword>
<feature type="compositionally biased region" description="Low complexity" evidence="1">
    <location>
        <begin position="177"/>
        <end position="191"/>
    </location>
</feature>
<evidence type="ECO:0000313" key="3">
    <source>
        <dbReference type="EMBL" id="PVH21854.1"/>
    </source>
</evidence>
<feature type="region of interest" description="Disordered" evidence="1">
    <location>
        <begin position="177"/>
        <end position="214"/>
    </location>
</feature>
<proteinExistence type="predicted"/>
<accession>A0A2V1AVN9</accession>
<gene>
    <name evidence="3" type="ORF">CXQ85_000848</name>
</gene>
<evidence type="ECO:0000256" key="2">
    <source>
        <dbReference type="SAM" id="SignalP"/>
    </source>
</evidence>